<organism evidence="2 3">
    <name type="scientific">Favolaschia claudopus</name>
    <dbReference type="NCBI Taxonomy" id="2862362"/>
    <lineage>
        <taxon>Eukaryota</taxon>
        <taxon>Fungi</taxon>
        <taxon>Dikarya</taxon>
        <taxon>Basidiomycota</taxon>
        <taxon>Agaricomycotina</taxon>
        <taxon>Agaricomycetes</taxon>
        <taxon>Agaricomycetidae</taxon>
        <taxon>Agaricales</taxon>
        <taxon>Marasmiineae</taxon>
        <taxon>Mycenaceae</taxon>
        <taxon>Favolaschia</taxon>
    </lineage>
</organism>
<proteinExistence type="predicted"/>
<feature type="compositionally biased region" description="Basic and acidic residues" evidence="1">
    <location>
        <begin position="666"/>
        <end position="688"/>
    </location>
</feature>
<sequence length="726" mass="79243">MARTTISAHAARNPTRRVQTSRYRPGKSAAARASDALRLSALRSRRLDFNAAINAEFASRNTAITRIAKDFHRSESYIRGLLTSVSQFRAHRRPSLRRALLHQRWLDLPEGETKLLKDLQAELREDIEDGTVVIEDIDDTERKRLIDQLIEHRTTKRKGIRGTTKAAQLDARLTAKKLGEAAEDLYDRTGDRAMVFITRGNTDDPSLPFCADSGGALEFLTQVLDISEYDFLRKFELWSCTRDRGPQERNGINDVRKEVSQLIQDGLRKITNNKTITMEYVHYDVAIREAKRVELAGWPGDVKIKDRERWSAETGRRIRRMLKAGEITWVVMTKNQHDELVAAHDKLRANSTSGSLRKRKERSDKGKPRGSRKGKDGGEENDEDDTAGGNDEENAQNSGVENEVHRDPTIPAARTALLPGATTDLQRRPSMSSQPAPGTNPPTLRLASPVAPHPSSTAPDFNTALAGTAFTGNAGFDGNPNPNPELWSSTYYPVSGGYTDTFSFSNPTISFSNPTIPFADPTIPSSVGNSLNLMSPAGLRGAAASDSFMTSSDLLSLIDEDTMRMLQDSVDMELGLLPPNLQAQREPTTSIPPTNLQPGTSAFPFTNTTQQASPPSPEGPAAKRRRVGEAGQESQSENVPPAAAPHKTRIGAGVPRVNGNGGDGAPVRERKKRSDAGKPRGPRGETAKKTKQNAGLGRLAELAARRRAEAAAASSSAHDAVVGEHA</sequence>
<feature type="region of interest" description="Disordered" evidence="1">
    <location>
        <begin position="1"/>
        <end position="29"/>
    </location>
</feature>
<evidence type="ECO:0000313" key="2">
    <source>
        <dbReference type="EMBL" id="KAK6988188.1"/>
    </source>
</evidence>
<feature type="region of interest" description="Disordered" evidence="1">
    <location>
        <begin position="344"/>
        <end position="406"/>
    </location>
</feature>
<keyword evidence="3" id="KW-1185">Reference proteome</keyword>
<feature type="region of interest" description="Disordered" evidence="1">
    <location>
        <begin position="583"/>
        <end position="697"/>
    </location>
</feature>
<dbReference type="Proteomes" id="UP001362999">
    <property type="component" value="Unassembled WGS sequence"/>
</dbReference>
<gene>
    <name evidence="2" type="ORF">R3P38DRAFT_3229429</name>
</gene>
<dbReference type="AlphaFoldDB" id="A0AAV9ZPS4"/>
<feature type="region of interest" description="Disordered" evidence="1">
    <location>
        <begin position="418"/>
        <end position="463"/>
    </location>
</feature>
<reference evidence="2 3" key="1">
    <citation type="journal article" date="2024" name="J Genomics">
        <title>Draft genome sequencing and assembly of Favolaschia claudopus CIRM-BRFM 2984 isolated from oak limbs.</title>
        <authorList>
            <person name="Navarro D."/>
            <person name="Drula E."/>
            <person name="Chaduli D."/>
            <person name="Cazenave R."/>
            <person name="Ahrendt S."/>
            <person name="Wang J."/>
            <person name="Lipzen A."/>
            <person name="Daum C."/>
            <person name="Barry K."/>
            <person name="Grigoriev I.V."/>
            <person name="Favel A."/>
            <person name="Rosso M.N."/>
            <person name="Martin F."/>
        </authorList>
    </citation>
    <scope>NUCLEOTIDE SEQUENCE [LARGE SCALE GENOMIC DNA]</scope>
    <source>
        <strain evidence="2 3">CIRM-BRFM 2984</strain>
    </source>
</reference>
<dbReference type="EMBL" id="JAWWNJ010000125">
    <property type="protein sequence ID" value="KAK6988188.1"/>
    <property type="molecule type" value="Genomic_DNA"/>
</dbReference>
<evidence type="ECO:0000313" key="3">
    <source>
        <dbReference type="Proteomes" id="UP001362999"/>
    </source>
</evidence>
<name>A0AAV9ZPS4_9AGAR</name>
<feature type="compositionally biased region" description="Acidic residues" evidence="1">
    <location>
        <begin position="379"/>
        <end position="394"/>
    </location>
</feature>
<evidence type="ECO:0000256" key="1">
    <source>
        <dbReference type="SAM" id="MobiDB-lite"/>
    </source>
</evidence>
<comment type="caution">
    <text evidence="2">The sequence shown here is derived from an EMBL/GenBank/DDBJ whole genome shotgun (WGS) entry which is preliminary data.</text>
</comment>
<protein>
    <submittedName>
        <fullName evidence="2">Uncharacterized protein</fullName>
    </submittedName>
</protein>
<accession>A0AAV9ZPS4</accession>
<feature type="compositionally biased region" description="Basic and acidic residues" evidence="1">
    <location>
        <begin position="361"/>
        <end position="378"/>
    </location>
</feature>
<feature type="compositionally biased region" description="Polar residues" evidence="1">
    <location>
        <begin position="583"/>
        <end position="613"/>
    </location>
</feature>